<dbReference type="GO" id="GO:0002100">
    <property type="term" value="P:tRNA wobble adenosine to inosine editing"/>
    <property type="evidence" value="ECO:0007669"/>
    <property type="project" value="InterPro"/>
</dbReference>
<dbReference type="AlphaFoldDB" id="A0A1V8SVK1"/>
<dbReference type="FunCoup" id="A0A1V8SVK1">
    <property type="interactions" value="484"/>
</dbReference>
<dbReference type="PROSITE" id="PS50141">
    <property type="entry name" value="A_DEAMIN_EDITASE"/>
    <property type="match status" value="1"/>
</dbReference>
<accession>A0A1V8SVK1</accession>
<dbReference type="InParanoid" id="A0A1V8SVK1"/>
<gene>
    <name evidence="2" type="ORF">B0A48_11364</name>
</gene>
<sequence length="430" mass="47331">MPLRAPHPDAIADCVLAAFNKLPAKFKPRALANGGRESVPLAGIVLCRANGTNGETHYDGRKSSSSLTCVSLATGMRCLPQSKLAQAKGNVLHDWHAEILAIRGFNRWILEECLELARAGREKQAGEWVAWRRAPTLQHETEREPDTTPVTEADRATQPFTLGPQISIHMYVSQAPCGDASMELLMSRQPSSEPWTHAAPSADPDDMLGRGHFDQLGVVRRKPSRPDAPVTASKSCSDKLAMKQITGLLSGLVSGLVWPEGSYVKSVVLPGKDIVREAVKRCWGTDGRMKELGQMEERCGMKFLPFKMEATSRVFEYAAPDEGAVGSNLSALWTPRKSEVLIKGVLQGRKQFDPKGASCVSRREMWKLAREVAEVSGASEVYEALDSTTYGGAKIRMRGERERVKEEVKRTAFKGWRTNSGDEQWSLDNA</sequence>
<dbReference type="GO" id="GO:0043829">
    <property type="term" value="F:tRNA-specific adenosine-37 deaminase activity"/>
    <property type="evidence" value="ECO:0007669"/>
    <property type="project" value="TreeGrafter"/>
</dbReference>
<dbReference type="InterPro" id="IPR002466">
    <property type="entry name" value="A_deamin"/>
</dbReference>
<dbReference type="Pfam" id="PF02137">
    <property type="entry name" value="A_deamin"/>
    <property type="match status" value="1"/>
</dbReference>
<dbReference type="STRING" id="1507870.A0A1V8SVK1"/>
<feature type="domain" description="A to I editase" evidence="1">
    <location>
        <begin position="71"/>
        <end position="394"/>
    </location>
</feature>
<dbReference type="InterPro" id="IPR042935">
    <property type="entry name" value="Tad1"/>
</dbReference>
<organism evidence="2 3">
    <name type="scientific">Cryoendolithus antarcticus</name>
    <dbReference type="NCBI Taxonomy" id="1507870"/>
    <lineage>
        <taxon>Eukaryota</taxon>
        <taxon>Fungi</taxon>
        <taxon>Dikarya</taxon>
        <taxon>Ascomycota</taxon>
        <taxon>Pezizomycotina</taxon>
        <taxon>Dothideomycetes</taxon>
        <taxon>Dothideomycetidae</taxon>
        <taxon>Cladosporiales</taxon>
        <taxon>Cladosporiaceae</taxon>
        <taxon>Cryoendolithus</taxon>
    </lineage>
</organism>
<evidence type="ECO:0000313" key="2">
    <source>
        <dbReference type="EMBL" id="OQO03109.1"/>
    </source>
</evidence>
<dbReference type="OrthoDB" id="10268011at2759"/>
<dbReference type="PANTHER" id="PTHR47803">
    <property type="entry name" value="TRNA-SPECIFIC ADENOSINE DEAMINASE 1"/>
    <property type="match status" value="1"/>
</dbReference>
<dbReference type="PANTHER" id="PTHR47803:SF1">
    <property type="entry name" value="TRNA-SPECIFIC ADENOSINE DEAMINASE 1"/>
    <property type="match status" value="1"/>
</dbReference>
<dbReference type="Proteomes" id="UP000192596">
    <property type="component" value="Unassembled WGS sequence"/>
</dbReference>
<reference evidence="3" key="1">
    <citation type="submission" date="2017-03" db="EMBL/GenBank/DDBJ databases">
        <title>Genomes of endolithic fungi from Antarctica.</title>
        <authorList>
            <person name="Coleine C."/>
            <person name="Masonjones S."/>
            <person name="Stajich J.E."/>
        </authorList>
    </citation>
    <scope>NUCLEOTIDE SEQUENCE [LARGE SCALE GENOMIC DNA]</scope>
    <source>
        <strain evidence="3">CCFEE 5527</strain>
    </source>
</reference>
<comment type="caution">
    <text evidence="2">The sequence shown here is derived from an EMBL/GenBank/DDBJ whole genome shotgun (WGS) entry which is preliminary data.</text>
</comment>
<evidence type="ECO:0000259" key="1">
    <source>
        <dbReference type="PROSITE" id="PS50141"/>
    </source>
</evidence>
<dbReference type="GO" id="GO:0003723">
    <property type="term" value="F:RNA binding"/>
    <property type="evidence" value="ECO:0007669"/>
    <property type="project" value="InterPro"/>
</dbReference>
<name>A0A1V8SVK1_9PEZI</name>
<evidence type="ECO:0000313" key="3">
    <source>
        <dbReference type="Proteomes" id="UP000192596"/>
    </source>
</evidence>
<keyword evidence="3" id="KW-1185">Reference proteome</keyword>
<protein>
    <recommendedName>
        <fullName evidence="1">A to I editase domain-containing protein</fullName>
    </recommendedName>
</protein>
<dbReference type="EMBL" id="NAJO01000025">
    <property type="protein sequence ID" value="OQO03109.1"/>
    <property type="molecule type" value="Genomic_DNA"/>
</dbReference>
<proteinExistence type="predicted"/>
<dbReference type="SMART" id="SM00552">
    <property type="entry name" value="ADEAMc"/>
    <property type="match status" value="1"/>
</dbReference>